<dbReference type="AlphaFoldDB" id="A0A9W7YD74"/>
<dbReference type="GO" id="GO:0044183">
    <property type="term" value="F:protein folding chaperone"/>
    <property type="evidence" value="ECO:0007669"/>
    <property type="project" value="TreeGrafter"/>
</dbReference>
<comment type="subcellular location">
    <subcellularLocation>
        <location evidence="1">Mitochondrion matrix</location>
    </subcellularLocation>
</comment>
<evidence type="ECO:0000313" key="9">
    <source>
        <dbReference type="EMBL" id="KAJ1729806.1"/>
    </source>
</evidence>
<dbReference type="PANTHER" id="PTHR46749">
    <property type="entry name" value="COMPLEX III ASSEMBLY FACTOR LYRM7"/>
    <property type="match status" value="1"/>
</dbReference>
<organism evidence="9 10">
    <name type="scientific">Coemansia biformis</name>
    <dbReference type="NCBI Taxonomy" id="1286918"/>
    <lineage>
        <taxon>Eukaryota</taxon>
        <taxon>Fungi</taxon>
        <taxon>Fungi incertae sedis</taxon>
        <taxon>Zoopagomycota</taxon>
        <taxon>Kickxellomycotina</taxon>
        <taxon>Kickxellomycetes</taxon>
        <taxon>Kickxellales</taxon>
        <taxon>Kickxellaceae</taxon>
        <taxon>Coemansia</taxon>
    </lineage>
</organism>
<comment type="subunit">
    <text evidence="3">Interacts with RIP1.</text>
</comment>
<keyword evidence="6" id="KW-0496">Mitochondrion</keyword>
<keyword evidence="7" id="KW-0143">Chaperone</keyword>
<dbReference type="Proteomes" id="UP001143981">
    <property type="component" value="Unassembled WGS sequence"/>
</dbReference>
<dbReference type="PANTHER" id="PTHR46749:SF1">
    <property type="entry name" value="COMPLEX III ASSEMBLY FACTOR LYRM7"/>
    <property type="match status" value="1"/>
</dbReference>
<comment type="caution">
    <text evidence="9">The sequence shown here is derived from an EMBL/GenBank/DDBJ whole genome shotgun (WGS) entry which is preliminary data.</text>
</comment>
<evidence type="ECO:0000256" key="2">
    <source>
        <dbReference type="ARBA" id="ARBA00009949"/>
    </source>
</evidence>
<keyword evidence="10" id="KW-1185">Reference proteome</keyword>
<evidence type="ECO:0000256" key="7">
    <source>
        <dbReference type="ARBA" id="ARBA00023186"/>
    </source>
</evidence>
<keyword evidence="5" id="KW-0809">Transit peptide</keyword>
<dbReference type="InterPro" id="IPR045298">
    <property type="entry name" value="Complex1_LYR_LYRM7"/>
</dbReference>
<dbReference type="EMBL" id="JANBOI010000549">
    <property type="protein sequence ID" value="KAJ1729806.1"/>
    <property type="molecule type" value="Genomic_DNA"/>
</dbReference>
<name>A0A9W7YD74_9FUNG</name>
<evidence type="ECO:0000256" key="5">
    <source>
        <dbReference type="ARBA" id="ARBA00022946"/>
    </source>
</evidence>
<dbReference type="GO" id="GO:0034551">
    <property type="term" value="P:mitochondrial respiratory chain complex III assembly"/>
    <property type="evidence" value="ECO:0007669"/>
    <property type="project" value="InterPro"/>
</dbReference>
<evidence type="ECO:0000256" key="3">
    <source>
        <dbReference type="ARBA" id="ARBA00011589"/>
    </source>
</evidence>
<reference evidence="9" key="1">
    <citation type="submission" date="2022-07" db="EMBL/GenBank/DDBJ databases">
        <title>Phylogenomic reconstructions and comparative analyses of Kickxellomycotina fungi.</title>
        <authorList>
            <person name="Reynolds N.K."/>
            <person name="Stajich J.E."/>
            <person name="Barry K."/>
            <person name="Grigoriev I.V."/>
            <person name="Crous P."/>
            <person name="Smith M.E."/>
        </authorList>
    </citation>
    <scope>NUCLEOTIDE SEQUENCE</scope>
    <source>
        <strain evidence="9">BCRC 34381</strain>
    </source>
</reference>
<evidence type="ECO:0000256" key="8">
    <source>
        <dbReference type="ARBA" id="ARBA00025268"/>
    </source>
</evidence>
<protein>
    <recommendedName>
        <fullName evidence="4">Mitochondrial zinc maintenance protein 1, mitochondrial</fullName>
    </recommendedName>
</protein>
<evidence type="ECO:0000313" key="10">
    <source>
        <dbReference type="Proteomes" id="UP001143981"/>
    </source>
</evidence>
<dbReference type="InterPro" id="IPR050435">
    <property type="entry name" value="MZM1/LYRM7"/>
</dbReference>
<dbReference type="GO" id="GO:0005759">
    <property type="term" value="C:mitochondrial matrix"/>
    <property type="evidence" value="ECO:0007669"/>
    <property type="project" value="UniProtKB-SubCell"/>
</dbReference>
<proteinExistence type="inferred from homology"/>
<evidence type="ECO:0000256" key="1">
    <source>
        <dbReference type="ARBA" id="ARBA00004305"/>
    </source>
</evidence>
<dbReference type="CDD" id="cd20267">
    <property type="entry name" value="Complex1_LYR_LYRM7"/>
    <property type="match status" value="1"/>
</dbReference>
<evidence type="ECO:0000256" key="4">
    <source>
        <dbReference type="ARBA" id="ARBA00015108"/>
    </source>
</evidence>
<accession>A0A9W7YD74</accession>
<gene>
    <name evidence="9" type="ORF">LPJ61_003348</name>
</gene>
<evidence type="ECO:0000256" key="6">
    <source>
        <dbReference type="ARBA" id="ARBA00023128"/>
    </source>
</evidence>
<comment type="similarity">
    <text evidence="2">Belongs to the complex I LYR family. MZM1 subfamily.</text>
</comment>
<dbReference type="OrthoDB" id="529194at2759"/>
<sequence>MSAKDVRLAFRRLLKVQRRRFQGDDAVIAAARVQTRKEFEAGRGLEKQKDIEKRLKHARAVEEVIRRYVVQAPRSTERENTYNIKFTSEHALRDRHPILVKSSLKDKPLKDE</sequence>
<comment type="function">
    <text evidence="8">Assembly factor required for Rieske Fe-S protein RIP1 incorporation into the cytochrome b-c1 (CIII) complex. Functions as a chaperone, binding to this subunit within the mitochondrial matrix and stabilizing it prior to its translocation and insertion into the late CIII dimeric intermediate within the mitochondrial inner membrane. Modulates the mitochondrial matrix zinc pool.</text>
</comment>